<keyword evidence="1" id="KW-0812">Transmembrane</keyword>
<name>A0A7H2V6R8_9GAMM</name>
<keyword evidence="1" id="KW-0472">Membrane</keyword>
<feature type="transmembrane region" description="Helical" evidence="1">
    <location>
        <begin position="12"/>
        <end position="29"/>
    </location>
</feature>
<evidence type="ECO:0000313" key="3">
    <source>
        <dbReference type="Proteomes" id="UP000516666"/>
    </source>
</evidence>
<dbReference type="RefSeq" id="WP_191012253.1">
    <property type="nucleotide sequence ID" value="NZ_CP061646.1"/>
</dbReference>
<dbReference type="EMBL" id="CP061646">
    <property type="protein sequence ID" value="QNX72051.1"/>
    <property type="molecule type" value="Genomic_DNA"/>
</dbReference>
<organism evidence="2 3">
    <name type="scientific">Acinetobacter seifertii</name>
    <dbReference type="NCBI Taxonomy" id="1530123"/>
    <lineage>
        <taxon>Bacteria</taxon>
        <taxon>Pseudomonadati</taxon>
        <taxon>Pseudomonadota</taxon>
        <taxon>Gammaproteobacteria</taxon>
        <taxon>Moraxellales</taxon>
        <taxon>Moraxellaceae</taxon>
        <taxon>Acinetobacter</taxon>
        <taxon>Acinetobacter calcoaceticus/baumannii complex</taxon>
    </lineage>
</organism>
<evidence type="ECO:0000256" key="1">
    <source>
        <dbReference type="SAM" id="Phobius"/>
    </source>
</evidence>
<evidence type="ECO:0000313" key="2">
    <source>
        <dbReference type="EMBL" id="QNX72051.1"/>
    </source>
</evidence>
<sequence>MKKQELIEKVTGWILAVTLYGTAVFYFVTKVLKITGDDLDAFVGLLGVGATLFGGYMAIYLFTDWREQKQFELEKEKLDKILENLGQLHTDIVFLRSDVMVLNKVSEDFTYYPKIAEKRNPEINKLLFEMFKDIKIYSVLAGNDELVDMYNIIEKICFLVFGLQEDFIKKEYRNYLECLYREKIEDKDNSIDYNRAYKMGEKLKLGSYILMLGINLKAKLTRKIIDQEGNIIFEESLTYLEYVDKVRDNLDEMMEYCAQKIKLN</sequence>
<dbReference type="Proteomes" id="UP000516666">
    <property type="component" value="Chromosome"/>
</dbReference>
<dbReference type="AlphaFoldDB" id="A0A7H2V6R8"/>
<reference evidence="2 3" key="2">
    <citation type="submission" date="2020-09" db="EMBL/GenBank/DDBJ databases">
        <authorList>
            <person name="Chen F.-J."/>
            <person name="Lee Y.-T."/>
        </authorList>
    </citation>
    <scope>NUCLEOTIDE SEQUENCE [LARGE SCALE GENOMIC DNA]</scope>
    <source>
        <strain evidence="2 3">AS39</strain>
    </source>
</reference>
<reference evidence="3" key="1">
    <citation type="submission" date="2020-09" db="EMBL/GenBank/DDBJ databases">
        <title>Clinical and molecular characterization of Acinetobacter seifertii in Taiwan.</title>
        <authorList>
            <person name="Li L.-H."/>
            <person name="Yang Y.-S."/>
            <person name="Sun J.-R."/>
            <person name="Huang T.-W."/>
            <person name="Huang W.-C."/>
            <person name="Wang Y.-C."/>
            <person name="Kuo T.-H."/>
            <person name="Kuo S.-C."/>
            <person name="Chen T.-L."/>
        </authorList>
    </citation>
    <scope>NUCLEOTIDE SEQUENCE [LARGE SCALE GENOMIC DNA]</scope>
    <source>
        <strain evidence="3">AS39</strain>
    </source>
</reference>
<accession>A0A7H2V6R8</accession>
<protein>
    <submittedName>
        <fullName evidence="2">Uncharacterized protein</fullName>
    </submittedName>
</protein>
<gene>
    <name evidence="2" type="ORF">IC776_16810</name>
</gene>
<proteinExistence type="predicted"/>
<feature type="transmembrane region" description="Helical" evidence="1">
    <location>
        <begin position="41"/>
        <end position="62"/>
    </location>
</feature>
<keyword evidence="1" id="KW-1133">Transmembrane helix</keyword>